<sequence length="160" mass="18911">MEKKVESISAIWLSKEKTTIEQCSKKVYDFLLLLRVYNNDLFGHWYEKGNSKKEAINNQVDFNQDYFKRDLEKKWDKKFEDLGARISYWSGNKNDSESAQINFNIGAYGDKSFNKNSCILTLPENDKFFSSAKEIDDLINLMKNYWKPNKMLINGIMYQI</sequence>
<reference evidence="2 3" key="1">
    <citation type="submission" date="2021-02" db="EMBL/GenBank/DDBJ databases">
        <authorList>
            <person name="Jung H.S."/>
            <person name="Chun B.H."/>
            <person name="Jeon C.O."/>
        </authorList>
    </citation>
    <scope>NUCLEOTIDE SEQUENCE [LARGE SCALE GENOMIC DNA]</scope>
    <source>
        <strain evidence="2 3">LMG 25203</strain>
    </source>
</reference>
<proteinExistence type="predicted"/>
<dbReference type="EMBL" id="JACSOD020000395">
    <property type="protein sequence ID" value="MBM6498163.1"/>
    <property type="molecule type" value="Genomic_DNA"/>
</dbReference>
<dbReference type="InterPro" id="IPR028969">
    <property type="entry name" value="Imm52"/>
</dbReference>
<organism evidence="2 3">
    <name type="scientific">Flavobacterium macrobrachii</name>
    <dbReference type="NCBI Taxonomy" id="591204"/>
    <lineage>
        <taxon>Bacteria</taxon>
        <taxon>Pseudomonadati</taxon>
        <taxon>Bacteroidota</taxon>
        <taxon>Flavobacteriia</taxon>
        <taxon>Flavobacteriales</taxon>
        <taxon>Flavobacteriaceae</taxon>
        <taxon>Flavobacterium</taxon>
    </lineage>
</organism>
<evidence type="ECO:0000259" key="1">
    <source>
        <dbReference type="Pfam" id="PF15579"/>
    </source>
</evidence>
<feature type="domain" description="Immunity protein 52" evidence="1">
    <location>
        <begin position="10"/>
        <end position="125"/>
    </location>
</feature>
<protein>
    <recommendedName>
        <fullName evidence="1">Immunity protein 52 domain-containing protein</fullName>
    </recommendedName>
</protein>
<keyword evidence="3" id="KW-1185">Reference proteome</keyword>
<gene>
    <name evidence="2" type="ORF">H9X54_002475</name>
</gene>
<name>A0ABS2CT98_9FLAO</name>
<dbReference type="RefSeq" id="WP_187658622.1">
    <property type="nucleotide sequence ID" value="NZ_JACSOD020000395.1"/>
</dbReference>
<dbReference type="Proteomes" id="UP000759529">
    <property type="component" value="Unassembled WGS sequence"/>
</dbReference>
<evidence type="ECO:0000313" key="3">
    <source>
        <dbReference type="Proteomes" id="UP000759529"/>
    </source>
</evidence>
<dbReference type="Pfam" id="PF15579">
    <property type="entry name" value="Imm52"/>
    <property type="match status" value="1"/>
</dbReference>
<accession>A0ABS2CT98</accession>
<evidence type="ECO:0000313" key="2">
    <source>
        <dbReference type="EMBL" id="MBM6498163.1"/>
    </source>
</evidence>
<comment type="caution">
    <text evidence="2">The sequence shown here is derived from an EMBL/GenBank/DDBJ whole genome shotgun (WGS) entry which is preliminary data.</text>
</comment>